<dbReference type="HOGENOM" id="CLU_1159555_0_0_11"/>
<dbReference type="OrthoDB" id="4413206at2"/>
<evidence type="ECO:0000313" key="2">
    <source>
        <dbReference type="EMBL" id="AGG65488.1"/>
    </source>
</evidence>
<feature type="compositionally biased region" description="Basic residues" evidence="1">
    <location>
        <begin position="97"/>
        <end position="106"/>
    </location>
</feature>
<dbReference type="Proteomes" id="UP000011760">
    <property type="component" value="Chromosome"/>
</dbReference>
<evidence type="ECO:0000256" key="1">
    <source>
        <dbReference type="SAM" id="MobiDB-lite"/>
    </source>
</evidence>
<dbReference type="STRING" id="1121353.H924_00120"/>
<proteinExistence type="predicted"/>
<dbReference type="KEGG" id="ccn:H924_00120"/>
<dbReference type="AlphaFoldDB" id="M1UWS6"/>
<dbReference type="RefSeq" id="WP_015649945.1">
    <property type="nucleotide sequence ID" value="NC_020506.1"/>
</dbReference>
<evidence type="ECO:0000313" key="3">
    <source>
        <dbReference type="Proteomes" id="UP000011760"/>
    </source>
</evidence>
<keyword evidence="3" id="KW-1185">Reference proteome</keyword>
<accession>M1UWS6</accession>
<reference evidence="2 3" key="1">
    <citation type="submission" date="2013-02" db="EMBL/GenBank/DDBJ databases">
        <title>The complete genome sequence of Corynebacterium callunae DSM 20147.</title>
        <authorList>
            <person name="Ruckert C."/>
            <person name="Albersmeier A."/>
            <person name="Kalinowski J."/>
        </authorList>
    </citation>
    <scope>NUCLEOTIDE SEQUENCE [LARGE SCALE GENOMIC DNA]</scope>
    <source>
        <strain evidence="2 3">DSM 20147</strain>
    </source>
</reference>
<gene>
    <name evidence="2" type="ORF">H924_00120</name>
</gene>
<feature type="compositionally biased region" description="Acidic residues" evidence="1">
    <location>
        <begin position="191"/>
        <end position="210"/>
    </location>
</feature>
<name>M1UWS6_9CORY</name>
<organism evidence="2 3">
    <name type="scientific">Corynebacterium callunae DSM 20147</name>
    <dbReference type="NCBI Taxonomy" id="1121353"/>
    <lineage>
        <taxon>Bacteria</taxon>
        <taxon>Bacillati</taxon>
        <taxon>Actinomycetota</taxon>
        <taxon>Actinomycetes</taxon>
        <taxon>Mycobacteriales</taxon>
        <taxon>Corynebacteriaceae</taxon>
        <taxon>Corynebacterium</taxon>
    </lineage>
</organism>
<protein>
    <submittedName>
        <fullName evidence="2">Uncharacterized protein</fullName>
    </submittedName>
</protein>
<feature type="region of interest" description="Disordered" evidence="1">
    <location>
        <begin position="84"/>
        <end position="106"/>
    </location>
</feature>
<sequence>MSAFANLNLALAAGRKAYDAYSDYRDRKVSETYEALSSAAETYAPKADQAVESAKDIYSESRDKAGNVTKAARVRLEKALEEAQKQSAASLKDARKSGKKLSKKAAKVQDKAVKKVKGEPETHWVRNLSLAALATSGVAAIAYAVINKKKKDAPGTQPPRVEVQLKKAAEQPEIVEEEPKLVYSTQTPVNEEAEPVEEAVVDSEVPLEAETEAEIEEDLAEELTEAEEIQAEFDKKGDK</sequence>
<dbReference type="PATRIC" id="fig|1121353.3.peg.27"/>
<dbReference type="EMBL" id="CP004354">
    <property type="protein sequence ID" value="AGG65488.1"/>
    <property type="molecule type" value="Genomic_DNA"/>
</dbReference>
<feature type="region of interest" description="Disordered" evidence="1">
    <location>
        <begin position="176"/>
        <end position="210"/>
    </location>
</feature>